<dbReference type="PROSITE" id="PS50835">
    <property type="entry name" value="IG_LIKE"/>
    <property type="match status" value="2"/>
</dbReference>
<proteinExistence type="predicted"/>
<feature type="domain" description="Ig-like" evidence="7">
    <location>
        <begin position="272"/>
        <end position="358"/>
    </location>
</feature>
<dbReference type="Gene3D" id="2.60.40.10">
    <property type="entry name" value="Immunoglobulins"/>
    <property type="match status" value="2"/>
</dbReference>
<feature type="domain" description="Ig-like" evidence="7">
    <location>
        <begin position="90"/>
        <end position="171"/>
    </location>
</feature>
<evidence type="ECO:0000313" key="9">
    <source>
        <dbReference type="Proteomes" id="UP000596742"/>
    </source>
</evidence>
<dbReference type="PANTHER" id="PTHR11640:SF164">
    <property type="entry name" value="MAM DOMAIN-CONTAINING GLYCOSYLPHOSPHATIDYLINOSITOL ANCHOR PROTEIN 1"/>
    <property type="match status" value="1"/>
</dbReference>
<name>A0A8B6CDP6_MYTGA</name>
<evidence type="ECO:0000256" key="2">
    <source>
        <dbReference type="ARBA" id="ARBA00023136"/>
    </source>
</evidence>
<dbReference type="GO" id="GO:0005911">
    <property type="term" value="C:cell-cell junction"/>
    <property type="evidence" value="ECO:0007669"/>
    <property type="project" value="TreeGrafter"/>
</dbReference>
<feature type="compositionally biased region" description="Low complexity" evidence="6">
    <location>
        <begin position="428"/>
        <end position="437"/>
    </location>
</feature>
<dbReference type="AlphaFoldDB" id="A0A8B6CDP6"/>
<reference evidence="8" key="1">
    <citation type="submission" date="2018-11" db="EMBL/GenBank/DDBJ databases">
        <authorList>
            <person name="Alioto T."/>
            <person name="Alioto T."/>
        </authorList>
    </citation>
    <scope>NUCLEOTIDE SEQUENCE</scope>
</reference>
<feature type="region of interest" description="Disordered" evidence="6">
    <location>
        <begin position="400"/>
        <end position="443"/>
    </location>
</feature>
<accession>A0A8B6CDP6</accession>
<keyword evidence="2" id="KW-0472">Membrane</keyword>
<comment type="subcellular location">
    <subcellularLocation>
        <location evidence="1">Membrane</location>
        <topology evidence="1">Single-pass type I membrane protein</topology>
    </subcellularLocation>
</comment>
<dbReference type="InterPro" id="IPR036179">
    <property type="entry name" value="Ig-like_dom_sf"/>
</dbReference>
<dbReference type="SUPFAM" id="SSF48726">
    <property type="entry name" value="Immunoglobulin"/>
    <property type="match status" value="2"/>
</dbReference>
<dbReference type="InterPro" id="IPR013783">
    <property type="entry name" value="Ig-like_fold"/>
</dbReference>
<evidence type="ECO:0000256" key="1">
    <source>
        <dbReference type="ARBA" id="ARBA00004479"/>
    </source>
</evidence>
<keyword evidence="3" id="KW-1015">Disulfide bond</keyword>
<keyword evidence="9" id="KW-1185">Reference proteome</keyword>
<dbReference type="InterPro" id="IPR003598">
    <property type="entry name" value="Ig_sub2"/>
</dbReference>
<evidence type="ECO:0000256" key="3">
    <source>
        <dbReference type="ARBA" id="ARBA00023157"/>
    </source>
</evidence>
<dbReference type="OrthoDB" id="9448246at2759"/>
<sequence>MTIVNETAEGLILGEQNSVIVIICTVNSGHPQNTLELKLRNTSMMSNSSDFIKHSFVANRNDNLKRIMCIADNTFYRLVKNIQLLIYLFPIVYVGAEPSARVEEGKNITLLCRYESNIKENVLRWKRNKSIVLKAQNRNLTLTNVSRDSTGTYSCEVENRIGIGADMVEVIVLYKPRVLDIHNTLEVESDIGQPSFVSFTIVSGTRPYISWTLDPGGKKGNWVVQDLRYETYNVSSTIVPYDQSHLGCYGARIRNNIGSLNLNIELVGFKVPVVPTRMIYNTSNIIELTCNVSLYNASQLSTNWVHFYEGTEIRTLKGKVENSSSKLRIPFCDYRDTGTYTCRWMSSTAMHSFSSEIYVRSKEQEVGSRNSSRSSSHSYAEVDSVYYHTVEWRNYTTEAPLPANVDPSVNADVSIGSRESDKTEDGTDQTQTEEATQSYMELV</sequence>
<protein>
    <recommendedName>
        <fullName evidence="7">Ig-like domain-containing protein</fullName>
    </recommendedName>
</protein>
<dbReference type="GO" id="GO:0050839">
    <property type="term" value="F:cell adhesion molecule binding"/>
    <property type="evidence" value="ECO:0007669"/>
    <property type="project" value="TreeGrafter"/>
</dbReference>
<evidence type="ECO:0000256" key="6">
    <source>
        <dbReference type="SAM" id="MobiDB-lite"/>
    </source>
</evidence>
<evidence type="ECO:0000256" key="5">
    <source>
        <dbReference type="ARBA" id="ARBA00023319"/>
    </source>
</evidence>
<dbReference type="SMART" id="SM00408">
    <property type="entry name" value="IGc2"/>
    <property type="match status" value="2"/>
</dbReference>
<evidence type="ECO:0000313" key="8">
    <source>
        <dbReference type="EMBL" id="VDI02827.1"/>
    </source>
</evidence>
<dbReference type="Pfam" id="PF13927">
    <property type="entry name" value="Ig_3"/>
    <property type="match status" value="1"/>
</dbReference>
<evidence type="ECO:0000259" key="7">
    <source>
        <dbReference type="PROSITE" id="PS50835"/>
    </source>
</evidence>
<dbReference type="PANTHER" id="PTHR11640">
    <property type="entry name" value="NEPHRIN"/>
    <property type="match status" value="1"/>
</dbReference>
<dbReference type="EMBL" id="UYJE01001522">
    <property type="protein sequence ID" value="VDI02827.1"/>
    <property type="molecule type" value="Genomic_DNA"/>
</dbReference>
<organism evidence="8 9">
    <name type="scientific">Mytilus galloprovincialis</name>
    <name type="common">Mediterranean mussel</name>
    <dbReference type="NCBI Taxonomy" id="29158"/>
    <lineage>
        <taxon>Eukaryota</taxon>
        <taxon>Metazoa</taxon>
        <taxon>Spiralia</taxon>
        <taxon>Lophotrochozoa</taxon>
        <taxon>Mollusca</taxon>
        <taxon>Bivalvia</taxon>
        <taxon>Autobranchia</taxon>
        <taxon>Pteriomorphia</taxon>
        <taxon>Mytilida</taxon>
        <taxon>Mytiloidea</taxon>
        <taxon>Mytilidae</taxon>
        <taxon>Mytilinae</taxon>
        <taxon>Mytilus</taxon>
    </lineage>
</organism>
<dbReference type="GO" id="GO:0098609">
    <property type="term" value="P:cell-cell adhesion"/>
    <property type="evidence" value="ECO:0007669"/>
    <property type="project" value="TreeGrafter"/>
</dbReference>
<keyword evidence="5" id="KW-0393">Immunoglobulin domain</keyword>
<comment type="caution">
    <text evidence="8">The sequence shown here is derived from an EMBL/GenBank/DDBJ whole genome shotgun (WGS) entry which is preliminary data.</text>
</comment>
<gene>
    <name evidence="8" type="ORF">MGAL_10B031968</name>
</gene>
<evidence type="ECO:0000256" key="4">
    <source>
        <dbReference type="ARBA" id="ARBA00023180"/>
    </source>
</evidence>
<keyword evidence="4" id="KW-0325">Glycoprotein</keyword>
<dbReference type="InterPro" id="IPR051275">
    <property type="entry name" value="Cell_adhesion_signaling"/>
</dbReference>
<dbReference type="InterPro" id="IPR007110">
    <property type="entry name" value="Ig-like_dom"/>
</dbReference>
<dbReference type="Proteomes" id="UP000596742">
    <property type="component" value="Unassembled WGS sequence"/>
</dbReference>
<dbReference type="SMART" id="SM00409">
    <property type="entry name" value="IG"/>
    <property type="match status" value="2"/>
</dbReference>
<dbReference type="InterPro" id="IPR003599">
    <property type="entry name" value="Ig_sub"/>
</dbReference>
<dbReference type="GO" id="GO:0005886">
    <property type="term" value="C:plasma membrane"/>
    <property type="evidence" value="ECO:0007669"/>
    <property type="project" value="TreeGrafter"/>
</dbReference>